<comment type="caution">
    <text evidence="1">The sequence shown here is derived from an EMBL/GenBank/DDBJ whole genome shotgun (WGS) entry which is preliminary data.</text>
</comment>
<dbReference type="EMBL" id="SRLO01000496">
    <property type="protein sequence ID" value="TNN54091.1"/>
    <property type="molecule type" value="Genomic_DNA"/>
</dbReference>
<reference evidence="1 2" key="1">
    <citation type="submission" date="2019-03" db="EMBL/GenBank/DDBJ databases">
        <title>First draft genome of Liparis tanakae, snailfish: a comprehensive survey of snailfish specific genes.</title>
        <authorList>
            <person name="Kim W."/>
            <person name="Song I."/>
            <person name="Jeong J.-H."/>
            <person name="Kim D."/>
            <person name="Kim S."/>
            <person name="Ryu S."/>
            <person name="Song J.Y."/>
            <person name="Lee S.K."/>
        </authorList>
    </citation>
    <scope>NUCLEOTIDE SEQUENCE [LARGE SCALE GENOMIC DNA]</scope>
    <source>
        <tissue evidence="1">Muscle</tissue>
    </source>
</reference>
<name>A0A4Z2GLI7_9TELE</name>
<sequence>MVVRGPGLNCRRCSSVMGMPLKPRSTRRSRSSWAAVVLAESPPVFSPAASPSAPDGPSPSGKSALDVPWIWAWLSASAMEIMSARGLWILKGPSSGSSPACVRSEPQLVMWASRFRSSLALVVE</sequence>
<organism evidence="1 2">
    <name type="scientific">Liparis tanakae</name>
    <name type="common">Tanaka's snailfish</name>
    <dbReference type="NCBI Taxonomy" id="230148"/>
    <lineage>
        <taxon>Eukaryota</taxon>
        <taxon>Metazoa</taxon>
        <taxon>Chordata</taxon>
        <taxon>Craniata</taxon>
        <taxon>Vertebrata</taxon>
        <taxon>Euteleostomi</taxon>
        <taxon>Actinopterygii</taxon>
        <taxon>Neopterygii</taxon>
        <taxon>Teleostei</taxon>
        <taxon>Neoteleostei</taxon>
        <taxon>Acanthomorphata</taxon>
        <taxon>Eupercaria</taxon>
        <taxon>Perciformes</taxon>
        <taxon>Cottioidei</taxon>
        <taxon>Cottales</taxon>
        <taxon>Liparidae</taxon>
        <taxon>Liparis</taxon>
    </lineage>
</organism>
<evidence type="ECO:0000313" key="2">
    <source>
        <dbReference type="Proteomes" id="UP000314294"/>
    </source>
</evidence>
<protein>
    <submittedName>
        <fullName evidence="1">Uncharacterized protein</fullName>
    </submittedName>
</protein>
<dbReference type="Proteomes" id="UP000314294">
    <property type="component" value="Unassembled WGS sequence"/>
</dbReference>
<gene>
    <name evidence="1" type="ORF">EYF80_035712</name>
</gene>
<accession>A0A4Z2GLI7</accession>
<evidence type="ECO:0000313" key="1">
    <source>
        <dbReference type="EMBL" id="TNN54091.1"/>
    </source>
</evidence>
<proteinExistence type="predicted"/>
<keyword evidence="2" id="KW-1185">Reference proteome</keyword>
<dbReference type="AlphaFoldDB" id="A0A4Z2GLI7"/>